<name>A0A250X9H5_9CHLO</name>
<keyword evidence="3" id="KW-1185">Reference proteome</keyword>
<comment type="caution">
    <text evidence="2">The sequence shown here is derived from an EMBL/GenBank/DDBJ whole genome shotgun (WGS) entry which is preliminary data.</text>
</comment>
<gene>
    <name evidence="2" type="ORF">CEUSTIGMA_g7186.t1</name>
</gene>
<dbReference type="EMBL" id="BEGY01000045">
    <property type="protein sequence ID" value="GAX79745.1"/>
    <property type="molecule type" value="Genomic_DNA"/>
</dbReference>
<proteinExistence type="predicted"/>
<keyword evidence="1" id="KW-0732">Signal</keyword>
<feature type="signal peptide" evidence="1">
    <location>
        <begin position="1"/>
        <end position="22"/>
    </location>
</feature>
<feature type="chain" id="PRO_5012535518" description="Pherophorin domain-containing protein" evidence="1">
    <location>
        <begin position="23"/>
        <end position="375"/>
    </location>
</feature>
<dbReference type="AlphaFoldDB" id="A0A250X9H5"/>
<protein>
    <recommendedName>
        <fullName evidence="4">Pherophorin domain-containing protein</fullName>
    </recommendedName>
</protein>
<accession>A0A250X9H5</accession>
<evidence type="ECO:0000313" key="3">
    <source>
        <dbReference type="Proteomes" id="UP000232323"/>
    </source>
</evidence>
<dbReference type="Proteomes" id="UP000232323">
    <property type="component" value="Unassembled WGS sequence"/>
</dbReference>
<reference evidence="2 3" key="1">
    <citation type="submission" date="2017-08" db="EMBL/GenBank/DDBJ databases">
        <title>Acidophilic green algal genome provides insights into adaptation to an acidic environment.</title>
        <authorList>
            <person name="Hirooka S."/>
            <person name="Hirose Y."/>
            <person name="Kanesaki Y."/>
            <person name="Higuchi S."/>
            <person name="Fujiwara T."/>
            <person name="Onuma R."/>
            <person name="Era A."/>
            <person name="Ohbayashi R."/>
            <person name="Uzuka A."/>
            <person name="Nozaki H."/>
            <person name="Yoshikawa H."/>
            <person name="Miyagishima S.Y."/>
        </authorList>
    </citation>
    <scope>NUCLEOTIDE SEQUENCE [LARGE SCALE GENOMIC DNA]</scope>
    <source>
        <strain evidence="2 3">NIES-2499</strain>
    </source>
</reference>
<organism evidence="2 3">
    <name type="scientific">Chlamydomonas eustigma</name>
    <dbReference type="NCBI Taxonomy" id="1157962"/>
    <lineage>
        <taxon>Eukaryota</taxon>
        <taxon>Viridiplantae</taxon>
        <taxon>Chlorophyta</taxon>
        <taxon>core chlorophytes</taxon>
        <taxon>Chlorophyceae</taxon>
        <taxon>CS clade</taxon>
        <taxon>Chlamydomonadales</taxon>
        <taxon>Chlamydomonadaceae</taxon>
        <taxon>Chlamydomonas</taxon>
    </lineage>
</organism>
<evidence type="ECO:0000313" key="2">
    <source>
        <dbReference type="EMBL" id="GAX79745.1"/>
    </source>
</evidence>
<sequence>MKLSLRISALLVISLIVEVCVAQQMRASSGLPAKTLHRKLAQTIIPTVPAGWWQSLKVIGKNYSYASSPSCGLRDFPPYNGEGECRILCGGVTAKFDPLWVWKITKPNGNATIATGDLFNLQIFNQMLTFCRVQGASNEVYCGVQYSSATSFTIEKVGDPTNGVVIDFNADAFYLRYNGLYCAISGKTNSAYLFCHQPTSATATVFKMPFSHYYSLSLNTTLNGEGCSANAIVMDASLPTVNCTASMEIPGNYYTKLVVSAEKPGSSILKTGTPYSFSTYNELWHYVYYFWALQGNTTSVTSQANGPLPGMYFTLEKEGSPAGTPIQTFDVVAIKSAQLGSYCGIASALAPMKCDQPGASYPSGLLGYKYTVTIN</sequence>
<evidence type="ECO:0000256" key="1">
    <source>
        <dbReference type="SAM" id="SignalP"/>
    </source>
</evidence>
<evidence type="ECO:0008006" key="4">
    <source>
        <dbReference type="Google" id="ProtNLM"/>
    </source>
</evidence>